<dbReference type="GO" id="GO:0016758">
    <property type="term" value="F:hexosyltransferase activity"/>
    <property type="evidence" value="ECO:0007669"/>
    <property type="project" value="UniProtKB-ARBA"/>
</dbReference>
<name>A0A098M500_9BACL</name>
<organism evidence="3 4">
    <name type="scientific">Paenibacillus wynnii</name>
    <dbReference type="NCBI Taxonomy" id="268407"/>
    <lineage>
        <taxon>Bacteria</taxon>
        <taxon>Bacillati</taxon>
        <taxon>Bacillota</taxon>
        <taxon>Bacilli</taxon>
        <taxon>Bacillales</taxon>
        <taxon>Paenibacillaceae</taxon>
        <taxon>Paenibacillus</taxon>
    </lineage>
</organism>
<comment type="caution">
    <text evidence="3">The sequence shown here is derived from an EMBL/GenBank/DDBJ whole genome shotgun (WGS) entry which is preliminary data.</text>
</comment>
<dbReference type="PANTHER" id="PTHR22916:SF3">
    <property type="entry name" value="UDP-GLCNAC:BETAGAL BETA-1,3-N-ACETYLGLUCOSAMINYLTRANSFERASE-LIKE PROTEIN 1"/>
    <property type="match status" value="1"/>
</dbReference>
<evidence type="ECO:0000313" key="4">
    <source>
        <dbReference type="Proteomes" id="UP000029734"/>
    </source>
</evidence>
<dbReference type="Proteomes" id="UP000029734">
    <property type="component" value="Unassembled WGS sequence"/>
</dbReference>
<feature type="domain" description="Glycosyltransferase 2-like" evidence="2">
    <location>
        <begin position="5"/>
        <end position="137"/>
    </location>
</feature>
<dbReference type="InterPro" id="IPR029044">
    <property type="entry name" value="Nucleotide-diphossugar_trans"/>
</dbReference>
<evidence type="ECO:0000313" key="3">
    <source>
        <dbReference type="EMBL" id="KGE17126.1"/>
    </source>
</evidence>
<protein>
    <recommendedName>
        <fullName evidence="2">Glycosyltransferase 2-like domain-containing protein</fullName>
    </recommendedName>
</protein>
<dbReference type="EMBL" id="JQCR01000003">
    <property type="protein sequence ID" value="KGE17126.1"/>
    <property type="molecule type" value="Genomic_DNA"/>
</dbReference>
<dbReference type="AlphaFoldDB" id="A0A098M500"/>
<dbReference type="SUPFAM" id="SSF53448">
    <property type="entry name" value="Nucleotide-diphospho-sugar transferases"/>
    <property type="match status" value="1"/>
</dbReference>
<gene>
    <name evidence="3" type="ORF">PWYN_21020</name>
</gene>
<comment type="similarity">
    <text evidence="1">Belongs to the glycosyltransferase 2 family.</text>
</comment>
<proteinExistence type="inferred from homology"/>
<evidence type="ECO:0000256" key="1">
    <source>
        <dbReference type="ARBA" id="ARBA00006739"/>
    </source>
</evidence>
<dbReference type="InterPro" id="IPR001173">
    <property type="entry name" value="Glyco_trans_2-like"/>
</dbReference>
<keyword evidence="4" id="KW-1185">Reference proteome</keyword>
<evidence type="ECO:0000259" key="2">
    <source>
        <dbReference type="Pfam" id="PF00535"/>
    </source>
</evidence>
<dbReference type="eggNOG" id="COG1216">
    <property type="taxonomic scope" value="Bacteria"/>
</dbReference>
<dbReference type="PANTHER" id="PTHR22916">
    <property type="entry name" value="GLYCOSYLTRANSFERASE"/>
    <property type="match status" value="1"/>
</dbReference>
<dbReference type="RefSeq" id="WP_036655603.1">
    <property type="nucleotide sequence ID" value="NZ_JQCR01000003.1"/>
</dbReference>
<dbReference type="STRING" id="268407.PWYN_21020"/>
<accession>A0A098M500</accession>
<reference evidence="3 4" key="2">
    <citation type="submission" date="2014-10" db="EMBL/GenBank/DDBJ databases">
        <title>Comparative genomics of the Paenibacillus odorifer group.</title>
        <authorList>
            <person name="Tsai Y.-C."/>
            <person name="Martin N."/>
            <person name="Korlach J."/>
            <person name="Wiedmann M."/>
        </authorList>
    </citation>
    <scope>NUCLEOTIDE SEQUENCE [LARGE SCALE GENOMIC DNA]</scope>
    <source>
        <strain evidence="3 4">DSM 18334</strain>
    </source>
</reference>
<dbReference type="Gene3D" id="3.90.550.10">
    <property type="entry name" value="Spore Coat Polysaccharide Biosynthesis Protein SpsA, Chain A"/>
    <property type="match status" value="1"/>
</dbReference>
<sequence>MAKISVLMPVYNVANYIEESICSILTQTYRDFELLIIDDGSTDGTLDIIRKFDDSRIKLITHTINLGIIESLNQGIDLANGEYIARMDGDDIALPQRFERQVAFMDAHPDCGVCGSQVRYLGRNEITKKPLNHEEIKCWQLFHCTLVHPSVMIRKSVLNNHGIRYLYYYYAEDYEIWNRLAEVTQIVNLPEVLLVYRLHSQQVSNVHELVQEQHAESIRKNQLRQLDIETSVEEYQTHLDFCHFRIRVQEPDQYYKALAWAHKILEGNLRRQKYEHQTLNTVLSQCFSLSR</sequence>
<dbReference type="Pfam" id="PF00535">
    <property type="entry name" value="Glycos_transf_2"/>
    <property type="match status" value="1"/>
</dbReference>
<reference evidence="3 4" key="1">
    <citation type="submission" date="2014-08" db="EMBL/GenBank/DDBJ databases">
        <authorList>
            <person name="den Bakker H.C."/>
        </authorList>
    </citation>
    <scope>NUCLEOTIDE SEQUENCE [LARGE SCALE GENOMIC DNA]</scope>
    <source>
        <strain evidence="3 4">DSM 18334</strain>
    </source>
</reference>